<dbReference type="EMBL" id="AQGV01000012">
    <property type="protein sequence ID" value="MBE0369024.1"/>
    <property type="molecule type" value="Genomic_DNA"/>
</dbReference>
<keyword evidence="4" id="KW-1185">Reference proteome</keyword>
<feature type="compositionally biased region" description="Pro residues" evidence="1">
    <location>
        <begin position="33"/>
        <end position="65"/>
    </location>
</feature>
<proteinExistence type="predicted"/>
<evidence type="ECO:0000313" key="3">
    <source>
        <dbReference type="EMBL" id="MBE0369024.1"/>
    </source>
</evidence>
<keyword evidence="2" id="KW-0732">Signal</keyword>
<gene>
    <name evidence="3" type="ORF">PAUR_a2785</name>
</gene>
<evidence type="ECO:0000256" key="2">
    <source>
        <dbReference type="SAM" id="SignalP"/>
    </source>
</evidence>
<feature type="region of interest" description="Disordered" evidence="1">
    <location>
        <begin position="31"/>
        <end position="65"/>
    </location>
</feature>
<accession>A0ABR9EDJ3</accession>
<evidence type="ECO:0000313" key="4">
    <source>
        <dbReference type="Proteomes" id="UP000615755"/>
    </source>
</evidence>
<comment type="caution">
    <text evidence="3">The sequence shown here is derived from an EMBL/GenBank/DDBJ whole genome shotgun (WGS) entry which is preliminary data.</text>
</comment>
<feature type="chain" id="PRO_5046344676" evidence="2">
    <location>
        <begin position="24"/>
        <end position="540"/>
    </location>
</feature>
<name>A0ABR9EDJ3_9GAMM</name>
<dbReference type="PROSITE" id="PS51257">
    <property type="entry name" value="PROKAR_LIPOPROTEIN"/>
    <property type="match status" value="1"/>
</dbReference>
<feature type="signal peptide" evidence="2">
    <location>
        <begin position="1"/>
        <end position="23"/>
    </location>
</feature>
<evidence type="ECO:0000256" key="1">
    <source>
        <dbReference type="SAM" id="MobiDB-lite"/>
    </source>
</evidence>
<protein>
    <submittedName>
        <fullName evidence="3">Uncharacterized protein</fullName>
    </submittedName>
</protein>
<dbReference type="Proteomes" id="UP000615755">
    <property type="component" value="Unassembled WGS sequence"/>
</dbReference>
<sequence>MIKLQLRTAAIALGAASSIFLFGCGSSSDNELPQPPVAELPDPVVPPTDPVVPPTDPVVPPPEPPPEPIDPMVSLQALKTQSEGYISDKKQWFSDEAVDCNVNITEQHELCTVESISFSNGSFDEVRTDNKQTIMVLDAGMEFQAILRYRSRIKAYLKYDVQNKAFIESNPSIKVTKVGQQLMSQLDTFTFEDPNQNGAMVPGFIPAKWLEELAKVYTEKVPSDIFDPDTNMIYATHGTMVLGYLAEHIPKAEFVLVDTASFLPFLQHSDLMCNKDSNALLSYMQSAADSLKANAIDKYGVNFVNFSGGYTQDHVTNAFNNKCEGTLQSGEATSLLLAVKPVYDVMFSSTDVLGIQAGIRGVDEASSVLDTVAYDNRVRVASYTTVEQDSPLDNDGKVQWRDVFNNFKQHFDGHEHIDLYINFGIKGFNSDVTNSTPKMISDVFGMRYASEWELHSSWAAPVATSYAVYQQSKLISEDEQWQFQPSDIIRNMVPLACMKKDDDVADVLNFIRDNGACRIQDPLKFKGDELNRLGFFSLPQ</sequence>
<reference evidence="3 4" key="1">
    <citation type="submission" date="2015-03" db="EMBL/GenBank/DDBJ databases">
        <title>Genome sequence of Pseudoalteromonas aurantia.</title>
        <authorList>
            <person name="Xie B.-B."/>
            <person name="Rong J.-C."/>
            <person name="Qin Q.-L."/>
            <person name="Zhang Y.-Z."/>
        </authorList>
    </citation>
    <scope>NUCLEOTIDE SEQUENCE [LARGE SCALE GENOMIC DNA]</scope>
    <source>
        <strain evidence="3 4">208</strain>
    </source>
</reference>
<dbReference type="RefSeq" id="WP_192508217.1">
    <property type="nucleotide sequence ID" value="NZ_AQGV01000012.1"/>
</dbReference>
<organism evidence="3 4">
    <name type="scientific">Pseudoalteromonas aurantia 208</name>
    <dbReference type="NCBI Taxonomy" id="1314867"/>
    <lineage>
        <taxon>Bacteria</taxon>
        <taxon>Pseudomonadati</taxon>
        <taxon>Pseudomonadota</taxon>
        <taxon>Gammaproteobacteria</taxon>
        <taxon>Alteromonadales</taxon>
        <taxon>Pseudoalteromonadaceae</taxon>
        <taxon>Pseudoalteromonas</taxon>
    </lineage>
</organism>